<dbReference type="InterPro" id="IPR011042">
    <property type="entry name" value="6-blade_b-propeller_TolB-like"/>
</dbReference>
<dbReference type="Pfam" id="PF07995">
    <property type="entry name" value="GSDH"/>
    <property type="match status" value="1"/>
</dbReference>
<dbReference type="PANTHER" id="PTHR19328">
    <property type="entry name" value="HEDGEHOG-INTERACTING PROTEIN"/>
    <property type="match status" value="1"/>
</dbReference>
<name>A0A6V0A3X1_9STRA</name>
<dbReference type="AlphaFoldDB" id="A0A6V0A3X1"/>
<dbReference type="EMBL" id="HBIX01018792">
    <property type="protein sequence ID" value="CAE0720633.1"/>
    <property type="molecule type" value="Transcribed_RNA"/>
</dbReference>
<dbReference type="EMBL" id="HBIX01018788">
    <property type="protein sequence ID" value="CAE0720629.1"/>
    <property type="molecule type" value="Transcribed_RNA"/>
</dbReference>
<dbReference type="Gene3D" id="2.120.10.30">
    <property type="entry name" value="TolB, C-terminal domain"/>
    <property type="match status" value="1"/>
</dbReference>
<dbReference type="PANTHER" id="PTHR19328:SF13">
    <property type="entry name" value="HIPL1 PROTEIN"/>
    <property type="match status" value="1"/>
</dbReference>
<dbReference type="InterPro" id="IPR035986">
    <property type="entry name" value="PKD_dom_sf"/>
</dbReference>
<feature type="region of interest" description="Disordered" evidence="1">
    <location>
        <begin position="877"/>
        <end position="915"/>
    </location>
</feature>
<evidence type="ECO:0000313" key="7">
    <source>
        <dbReference type="EMBL" id="CAE0720632.1"/>
    </source>
</evidence>
<evidence type="ECO:0000256" key="3">
    <source>
        <dbReference type="SAM" id="SignalP"/>
    </source>
</evidence>
<evidence type="ECO:0000313" key="8">
    <source>
        <dbReference type="EMBL" id="CAE0720633.1"/>
    </source>
</evidence>
<evidence type="ECO:0000313" key="9">
    <source>
        <dbReference type="EMBL" id="CAE0720634.1"/>
    </source>
</evidence>
<dbReference type="InterPro" id="IPR013783">
    <property type="entry name" value="Ig-like_fold"/>
</dbReference>
<dbReference type="InterPro" id="IPR022409">
    <property type="entry name" value="PKD/Chitinase_dom"/>
</dbReference>
<accession>A0A6V0A3X1</accession>
<dbReference type="EMBL" id="HBIX01018798">
    <property type="protein sequence ID" value="CAE0720639.1"/>
    <property type="molecule type" value="Transcribed_RNA"/>
</dbReference>
<keyword evidence="2" id="KW-0812">Transmembrane</keyword>
<keyword evidence="2" id="KW-0472">Membrane</keyword>
<dbReference type="Gene3D" id="2.60.40.10">
    <property type="entry name" value="Immunoglobulins"/>
    <property type="match status" value="1"/>
</dbReference>
<dbReference type="SUPFAM" id="SSF50952">
    <property type="entry name" value="Soluble quinoprotein glucose dehydrogenase"/>
    <property type="match status" value="1"/>
</dbReference>
<protein>
    <recommendedName>
        <fullName evidence="4">PKD domain-containing protein</fullName>
    </recommendedName>
</protein>
<dbReference type="SUPFAM" id="SSF49299">
    <property type="entry name" value="PKD domain"/>
    <property type="match status" value="1"/>
</dbReference>
<dbReference type="EMBL" id="HBIX01018790">
    <property type="protein sequence ID" value="CAE0720631.1"/>
    <property type="molecule type" value="Transcribed_RNA"/>
</dbReference>
<dbReference type="InterPro" id="IPR011041">
    <property type="entry name" value="Quinoprot_gluc/sorb_DH_b-prop"/>
</dbReference>
<evidence type="ECO:0000313" key="11">
    <source>
        <dbReference type="EMBL" id="CAE0720639.1"/>
    </source>
</evidence>
<evidence type="ECO:0000313" key="5">
    <source>
        <dbReference type="EMBL" id="CAE0720629.1"/>
    </source>
</evidence>
<dbReference type="EMBL" id="HBIX01018791">
    <property type="protein sequence ID" value="CAE0720632.1"/>
    <property type="molecule type" value="Transcribed_RNA"/>
</dbReference>
<gene>
    <name evidence="5" type="ORF">PAUS00366_LOCUS13383</name>
    <name evidence="6" type="ORF">PAUS00366_LOCUS13385</name>
    <name evidence="7" type="ORF">PAUS00366_LOCUS13386</name>
    <name evidence="8" type="ORF">PAUS00366_LOCUS13387</name>
    <name evidence="9" type="ORF">PAUS00366_LOCUS13388</name>
    <name evidence="10" type="ORF">PAUS00366_LOCUS13390</name>
    <name evidence="11" type="ORF">PAUS00366_LOCUS13393</name>
    <name evidence="12" type="ORF">PAUS00366_LOCUS13394</name>
</gene>
<dbReference type="EMBL" id="HBIX01018799">
    <property type="protein sequence ID" value="CAE0720640.1"/>
    <property type="molecule type" value="Transcribed_RNA"/>
</dbReference>
<evidence type="ECO:0000259" key="4">
    <source>
        <dbReference type="PROSITE" id="PS50093"/>
    </source>
</evidence>
<organism evidence="6">
    <name type="scientific">Pseudo-nitzschia australis</name>
    <dbReference type="NCBI Taxonomy" id="44445"/>
    <lineage>
        <taxon>Eukaryota</taxon>
        <taxon>Sar</taxon>
        <taxon>Stramenopiles</taxon>
        <taxon>Ochrophyta</taxon>
        <taxon>Bacillariophyta</taxon>
        <taxon>Bacillariophyceae</taxon>
        <taxon>Bacillariophycidae</taxon>
        <taxon>Bacillariales</taxon>
        <taxon>Bacillariaceae</taxon>
        <taxon>Pseudo-nitzschia</taxon>
    </lineage>
</organism>
<reference evidence="6" key="1">
    <citation type="submission" date="2021-01" db="EMBL/GenBank/DDBJ databases">
        <authorList>
            <person name="Corre E."/>
            <person name="Pelletier E."/>
            <person name="Niang G."/>
            <person name="Scheremetjew M."/>
            <person name="Finn R."/>
            <person name="Kale V."/>
            <person name="Holt S."/>
            <person name="Cochrane G."/>
            <person name="Meng A."/>
            <person name="Brown T."/>
            <person name="Cohen L."/>
        </authorList>
    </citation>
    <scope>NUCLEOTIDE SEQUENCE</scope>
    <source>
        <strain evidence="6">10249 10 AB</strain>
    </source>
</reference>
<dbReference type="Pfam" id="PF18911">
    <property type="entry name" value="PKD_4"/>
    <property type="match status" value="1"/>
</dbReference>
<evidence type="ECO:0000256" key="2">
    <source>
        <dbReference type="SAM" id="Phobius"/>
    </source>
</evidence>
<evidence type="ECO:0000313" key="12">
    <source>
        <dbReference type="EMBL" id="CAE0720640.1"/>
    </source>
</evidence>
<sequence>MELSRLLFVLWSGLLPLVVNSLPPGFVKEFVAHTSVVSGTWAKNPRKNREPMLILTADSGEIKVIENPDESDETITILRLRLEDKEICTNGERGIQSAIAHPNFVENMWIYIFYTSYREGCLEGPEASPQNVVDRFRMDPDTLQLDKGRKEEIWRGAPTKKQNHNGGALAFGNDGKLYLTTGDGGDGDTVQPLDNTHGSIIRLNDDGSVPGDNPFSNQEEYNSYRCADSGGVVPKDAPDGAVCSEVFANGLRNPFRITIDPTEKEKTKFAVSDVGGSHWEELSWAGTDYAGRNYGYPIREGPCLHGYSNRCQLPWDKNYLEPFHWYAHRRTREGGCVTGSVYVPEEIGWPSKYKFMFADFIFFDIYNLIEDPDASCRSCRPPTSGYTNETFYTVPFTEDRRGSITDIFFGPYEDTQALYVLTRGGKESVIRIRYTGDVDNSPPVPVIKLKDLDYNYVVGQEFEFDGSDSSDPDDDGLEFAWEFGDGTASKGKRPTHAFDNPGTYEVTMVVTDTEGISQQASMSITVGKPPTVTISKPKEGDLFFTGQVFNLTGKAFDSKGERLKDSQLTWEVHRHHADHFHPFLDPTNGNKIELFPAPEPEDYFASTNSYLRIILKATDNDGLTTEVDRLVMPWKVNVDIESDPPGIEVTVDAYPLRTSEEIVSWKGHKLNVVAYDQPPYNFQKWWDGNTEQDRRIEIQEDGQVIKAIYCAQDHWLCTADAECCSGLCKVMACASETSESDIASASEGGVDIEAGKVVDLVVENERDIDTTDHRIFQEDVRDSIAKKIVGIEEENNFTLASTEAPTEMSTDNVTDAATYATTFATTNAVTSIQSSLSEEDGGLGVTGIVMITMACSFVLIVAVIELWGKAERRRKMGGADASSDDNQRDNGLTVRNVTDQELNSNPDVTPAATDRITRNVLNVNRPRYYETDSSGSFNDISEVWNSTL</sequence>
<feature type="signal peptide" evidence="3">
    <location>
        <begin position="1"/>
        <end position="21"/>
    </location>
</feature>
<feature type="transmembrane region" description="Helical" evidence="2">
    <location>
        <begin position="843"/>
        <end position="867"/>
    </location>
</feature>
<dbReference type="InterPro" id="IPR000601">
    <property type="entry name" value="PKD_dom"/>
</dbReference>
<keyword evidence="3" id="KW-0732">Signal</keyword>
<dbReference type="EMBL" id="HBIX01018793">
    <property type="protein sequence ID" value="CAE0720634.1"/>
    <property type="molecule type" value="Transcribed_RNA"/>
</dbReference>
<dbReference type="EMBL" id="HBIX01018795">
    <property type="protein sequence ID" value="CAE0720636.1"/>
    <property type="molecule type" value="Transcribed_RNA"/>
</dbReference>
<evidence type="ECO:0000313" key="6">
    <source>
        <dbReference type="EMBL" id="CAE0720631.1"/>
    </source>
</evidence>
<dbReference type="PROSITE" id="PS50093">
    <property type="entry name" value="PKD"/>
    <property type="match status" value="1"/>
</dbReference>
<evidence type="ECO:0000256" key="1">
    <source>
        <dbReference type="SAM" id="MobiDB-lite"/>
    </source>
</evidence>
<proteinExistence type="predicted"/>
<feature type="domain" description="PKD" evidence="4">
    <location>
        <begin position="445"/>
        <end position="526"/>
    </location>
</feature>
<keyword evidence="2" id="KW-1133">Transmembrane helix</keyword>
<feature type="chain" id="PRO_5035586199" description="PKD domain-containing protein" evidence="3">
    <location>
        <begin position="22"/>
        <end position="948"/>
    </location>
</feature>
<dbReference type="CDD" id="cd00146">
    <property type="entry name" value="PKD"/>
    <property type="match status" value="1"/>
</dbReference>
<evidence type="ECO:0000313" key="10">
    <source>
        <dbReference type="EMBL" id="CAE0720636.1"/>
    </source>
</evidence>
<dbReference type="SMART" id="SM00089">
    <property type="entry name" value="PKD"/>
    <property type="match status" value="1"/>
</dbReference>
<feature type="compositionally biased region" description="Polar residues" evidence="1">
    <location>
        <begin position="889"/>
        <end position="907"/>
    </location>
</feature>
<dbReference type="InterPro" id="IPR012938">
    <property type="entry name" value="Glc/Sorbosone_DH"/>
</dbReference>